<feature type="compositionally biased region" description="Low complexity" evidence="1">
    <location>
        <begin position="24"/>
        <end position="45"/>
    </location>
</feature>
<proteinExistence type="predicted"/>
<reference evidence="2" key="1">
    <citation type="submission" date="2020-05" db="EMBL/GenBank/DDBJ databases">
        <title>Mycena genomes resolve the evolution of fungal bioluminescence.</title>
        <authorList>
            <person name="Tsai I.J."/>
        </authorList>
    </citation>
    <scope>NUCLEOTIDE SEQUENCE</scope>
    <source>
        <strain evidence="2">110903Hualien_Pintung</strain>
    </source>
</reference>
<dbReference type="AlphaFoldDB" id="A0A8H6W8S7"/>
<accession>A0A8H6W8S7</accession>
<dbReference type="EMBL" id="JACAZE010000009">
    <property type="protein sequence ID" value="KAF7305883.1"/>
    <property type="molecule type" value="Genomic_DNA"/>
</dbReference>
<feature type="compositionally biased region" description="Pro residues" evidence="1">
    <location>
        <begin position="135"/>
        <end position="150"/>
    </location>
</feature>
<protein>
    <submittedName>
        <fullName evidence="2">Uncharacterized protein</fullName>
    </submittedName>
</protein>
<keyword evidence="3" id="KW-1185">Reference proteome</keyword>
<comment type="caution">
    <text evidence="2">The sequence shown here is derived from an EMBL/GenBank/DDBJ whole genome shotgun (WGS) entry which is preliminary data.</text>
</comment>
<organism evidence="2 3">
    <name type="scientific">Mycena chlorophos</name>
    <name type="common">Agaric fungus</name>
    <name type="synonym">Agaricus chlorophos</name>
    <dbReference type="NCBI Taxonomy" id="658473"/>
    <lineage>
        <taxon>Eukaryota</taxon>
        <taxon>Fungi</taxon>
        <taxon>Dikarya</taxon>
        <taxon>Basidiomycota</taxon>
        <taxon>Agaricomycotina</taxon>
        <taxon>Agaricomycetes</taxon>
        <taxon>Agaricomycetidae</taxon>
        <taxon>Agaricales</taxon>
        <taxon>Marasmiineae</taxon>
        <taxon>Mycenaceae</taxon>
        <taxon>Mycena</taxon>
    </lineage>
</organism>
<name>A0A8H6W8S7_MYCCL</name>
<evidence type="ECO:0000313" key="3">
    <source>
        <dbReference type="Proteomes" id="UP000613580"/>
    </source>
</evidence>
<gene>
    <name evidence="2" type="ORF">HMN09_00742500</name>
</gene>
<evidence type="ECO:0000256" key="1">
    <source>
        <dbReference type="SAM" id="MobiDB-lite"/>
    </source>
</evidence>
<dbReference type="OrthoDB" id="3215163at2759"/>
<feature type="compositionally biased region" description="Polar residues" evidence="1">
    <location>
        <begin position="48"/>
        <end position="61"/>
    </location>
</feature>
<evidence type="ECO:0000313" key="2">
    <source>
        <dbReference type="EMBL" id="KAF7305883.1"/>
    </source>
</evidence>
<sequence length="471" mass="51149">MSKRPAPDISVAKRQRLMVQPDGFAKPKSSKPVSKPAAPKFASAFDEATSTGSSKPQQPRKSNPAVLKAFETAAKTKETRVQLTSAFDGMEPSKLQQPQKTNQNEAKKPTSRNGPSKDIRALRPPVPLALGPRSSSPPPPAPARRPPPLPASAAAPSEFPAFRHLKFDPPPIPVAGPSNLKSLVPPPAPAFAAPMPPDKMRTISTTTLARHTDIFTESGPSELASLLLDRNMEVDEWDTPEELEERRGLIVSPEKASGKGGKFIRGGLAAWANSFYDRQHSARSLWEAETMHTLSSRHALNPDMRLRIKHILHVPQLSSHQNPRPDVSIPGIALCHIIAAPSAASSDPYQAALPRSKDSVCAVLFSFASVSPPRAATTASLLGTTRNAEDFAEGREVYVWRPWQTLTLDVGMLQDALDKAVAPPMDEDSPAARTRASEDIFELFGPTQARVRHREKIVGTALLCERFVIVR</sequence>
<feature type="region of interest" description="Disordered" evidence="1">
    <location>
        <begin position="1"/>
        <end position="155"/>
    </location>
</feature>
<feature type="compositionally biased region" description="Polar residues" evidence="1">
    <location>
        <begin position="94"/>
        <end position="104"/>
    </location>
</feature>
<dbReference type="Proteomes" id="UP000613580">
    <property type="component" value="Unassembled WGS sequence"/>
</dbReference>